<dbReference type="Gene3D" id="3.20.20.80">
    <property type="entry name" value="Glycosidases"/>
    <property type="match status" value="1"/>
</dbReference>
<dbReference type="GO" id="GO:0005509">
    <property type="term" value="F:calcium ion binding"/>
    <property type="evidence" value="ECO:0007669"/>
    <property type="project" value="InterPro"/>
</dbReference>
<evidence type="ECO:0000256" key="5">
    <source>
        <dbReference type="ARBA" id="ARBA00023277"/>
    </source>
</evidence>
<dbReference type="InterPro" id="IPR013776">
    <property type="entry name" value="A-amylase_thermo"/>
</dbReference>
<sequence>MHFPGQGQQTPQNQTLFQTFEWHTKSDKPSHNESHSPGSHYARLARLTPSLAGLGLTMFWLPPGCKANEPSGNGNGYDHYDYWDLGEFDQKCRRNTKWGSKEELGDLVRQLKGNGVEGIWDAVLNHKTAGDTTMECWAVEVDGEDRRVETSAPKKITPWIVYNHDNRNGAYSPMKWRAEHFSGTDWDQRAEKHAIYKIIDDPANFPKPGQEHPDLFKKGMHRISRFLSGKKSDTKSTIAMKRPGKDWAEDVDDLHGNADYLMFSDIDHKHPAVREDLFRWADWMIQENGLDGFRLDAAAHFSYGFARDWIARAHEASRAKRGRDAFIVGEVWTGKVAKITRWLDTVGQGAYAYDAPLVSDFSRVSKDVVAGSPNADLRTIMRSSLLKERPQSAVTLVTNHDTQPGQAAATPIDVRLKSLFYAFILLRAEGLPCVFWGDMYGTRGKQASPPACLTSGNRSLLPDLVFARRMFAYGQQTDYFDAQSVVGWTRAGTHDRPGCAVVLSVGPYNKWSTKKMQVGRPGEIWVDVLSDPRQRVEVQIDQTGSAGFHCLGWSPAVYVRKDVPGVERFPVQFSLDVYQQ</sequence>
<gene>
    <name evidence="8" type="ORF">WHR41_08880</name>
</gene>
<keyword evidence="3" id="KW-0479">Metal-binding</keyword>
<dbReference type="PIRSF" id="PIRSF001021">
    <property type="entry name" value="Alph-amls_thrmst"/>
    <property type="match status" value="1"/>
</dbReference>
<dbReference type="Proteomes" id="UP000803884">
    <property type="component" value="Unassembled WGS sequence"/>
</dbReference>
<dbReference type="PANTHER" id="PTHR43447">
    <property type="entry name" value="ALPHA-AMYLASE"/>
    <property type="match status" value="1"/>
</dbReference>
<dbReference type="Pfam" id="PF00128">
    <property type="entry name" value="Alpha-amylase"/>
    <property type="match status" value="2"/>
</dbReference>
<dbReference type="SUPFAM" id="SSF51011">
    <property type="entry name" value="Glycosyl hydrolase domain"/>
    <property type="match status" value="1"/>
</dbReference>
<keyword evidence="4" id="KW-0378">Hydrolase</keyword>
<evidence type="ECO:0000256" key="3">
    <source>
        <dbReference type="ARBA" id="ARBA00022723"/>
    </source>
</evidence>
<keyword evidence="6" id="KW-0326">Glycosidase</keyword>
<evidence type="ECO:0000256" key="6">
    <source>
        <dbReference type="ARBA" id="ARBA00023295"/>
    </source>
</evidence>
<dbReference type="AlphaFoldDB" id="A0AB34KBA1"/>
<accession>A0AB34KBA1</accession>
<dbReference type="GO" id="GO:0005975">
    <property type="term" value="P:carbohydrate metabolic process"/>
    <property type="evidence" value="ECO:0007669"/>
    <property type="project" value="InterPro"/>
</dbReference>
<organism evidence="8 9">
    <name type="scientific">Cladosporium halotolerans</name>
    <dbReference type="NCBI Taxonomy" id="1052096"/>
    <lineage>
        <taxon>Eukaryota</taxon>
        <taxon>Fungi</taxon>
        <taxon>Dikarya</taxon>
        <taxon>Ascomycota</taxon>
        <taxon>Pezizomycotina</taxon>
        <taxon>Dothideomycetes</taxon>
        <taxon>Dothideomycetidae</taxon>
        <taxon>Cladosporiales</taxon>
        <taxon>Cladosporiaceae</taxon>
        <taxon>Cladosporium</taxon>
    </lineage>
</organism>
<dbReference type="Gene3D" id="2.60.40.1180">
    <property type="entry name" value="Golgi alpha-mannosidase II"/>
    <property type="match status" value="1"/>
</dbReference>
<evidence type="ECO:0000256" key="2">
    <source>
        <dbReference type="ARBA" id="ARBA00008061"/>
    </source>
</evidence>
<feature type="domain" description="Glycosyl hydrolase family 13 catalytic" evidence="7">
    <location>
        <begin position="14"/>
        <end position="489"/>
    </location>
</feature>
<dbReference type="SUPFAM" id="SSF51445">
    <property type="entry name" value="(Trans)glycosidases"/>
    <property type="match status" value="1"/>
</dbReference>
<proteinExistence type="inferred from homology"/>
<dbReference type="InterPro" id="IPR013780">
    <property type="entry name" value="Glyco_hydro_b"/>
</dbReference>
<dbReference type="GO" id="GO:0004553">
    <property type="term" value="F:hydrolase activity, hydrolyzing O-glycosyl compounds"/>
    <property type="evidence" value="ECO:0007669"/>
    <property type="project" value="InterPro"/>
</dbReference>
<keyword evidence="9" id="KW-1185">Reference proteome</keyword>
<dbReference type="EMBL" id="JAAQHG020000052">
    <property type="protein sequence ID" value="KAL1582372.1"/>
    <property type="molecule type" value="Genomic_DNA"/>
</dbReference>
<comment type="similarity">
    <text evidence="2">Belongs to the glycosyl hydrolase 13 family.</text>
</comment>
<evidence type="ECO:0000256" key="1">
    <source>
        <dbReference type="ARBA" id="ARBA00001913"/>
    </source>
</evidence>
<dbReference type="CDD" id="cd11318">
    <property type="entry name" value="AmyAc_bac_fung_AmyA"/>
    <property type="match status" value="1"/>
</dbReference>
<comment type="caution">
    <text evidence="8">The sequence shown here is derived from an EMBL/GenBank/DDBJ whole genome shotgun (WGS) entry which is preliminary data.</text>
</comment>
<evidence type="ECO:0000313" key="8">
    <source>
        <dbReference type="EMBL" id="KAL1582372.1"/>
    </source>
</evidence>
<comment type="cofactor">
    <cofactor evidence="1">
        <name>Ca(2+)</name>
        <dbReference type="ChEBI" id="CHEBI:29108"/>
    </cofactor>
</comment>
<dbReference type="RefSeq" id="XP_069225479.1">
    <property type="nucleotide sequence ID" value="XM_069377484.1"/>
</dbReference>
<dbReference type="InterPro" id="IPR006047">
    <property type="entry name" value="GH13_cat_dom"/>
</dbReference>
<evidence type="ECO:0000313" key="9">
    <source>
        <dbReference type="Proteomes" id="UP000803884"/>
    </source>
</evidence>
<evidence type="ECO:0000259" key="7">
    <source>
        <dbReference type="SMART" id="SM00642"/>
    </source>
</evidence>
<dbReference type="InterPro" id="IPR017853">
    <property type="entry name" value="GH"/>
</dbReference>
<dbReference type="Gene3D" id="2.40.30.140">
    <property type="match status" value="1"/>
</dbReference>
<keyword evidence="5" id="KW-0119">Carbohydrate metabolism</keyword>
<dbReference type="GeneID" id="96010322"/>
<name>A0AB34KBA1_9PEZI</name>
<reference evidence="8 9" key="1">
    <citation type="journal article" date="2020" name="Microbiol. Resour. Announc.">
        <title>Draft Genome Sequence of a Cladosporium Species Isolated from the Mesophotic Ascidian Didemnum maculosum.</title>
        <authorList>
            <person name="Gioti A."/>
            <person name="Siaperas R."/>
            <person name="Nikolaivits E."/>
            <person name="Le Goff G."/>
            <person name="Ouazzani J."/>
            <person name="Kotoulas G."/>
            <person name="Topakas E."/>
        </authorList>
    </citation>
    <scope>NUCLEOTIDE SEQUENCE [LARGE SCALE GENOMIC DNA]</scope>
    <source>
        <strain evidence="8 9">TM138-S3</strain>
    </source>
</reference>
<evidence type="ECO:0000256" key="4">
    <source>
        <dbReference type="ARBA" id="ARBA00022801"/>
    </source>
</evidence>
<dbReference type="SMART" id="SM00642">
    <property type="entry name" value="Aamy"/>
    <property type="match status" value="1"/>
</dbReference>
<protein>
    <recommendedName>
        <fullName evidence="7">Glycosyl hydrolase family 13 catalytic domain-containing protein</fullName>
    </recommendedName>
</protein>